<keyword evidence="4" id="KW-1185">Reference proteome</keyword>
<evidence type="ECO:0000313" key="4">
    <source>
        <dbReference type="Proteomes" id="UP000518752"/>
    </source>
</evidence>
<feature type="transmembrane region" description="Helical" evidence="1">
    <location>
        <begin position="199"/>
        <end position="218"/>
    </location>
</feature>
<accession>A0A8H5LSV6</accession>
<feature type="transmembrane region" description="Helical" evidence="1">
    <location>
        <begin position="128"/>
        <end position="146"/>
    </location>
</feature>
<dbReference type="Pfam" id="PF20152">
    <property type="entry name" value="DUF6534"/>
    <property type="match status" value="1"/>
</dbReference>
<keyword evidence="1" id="KW-0812">Transmembrane</keyword>
<dbReference type="PANTHER" id="PTHR40465:SF1">
    <property type="entry name" value="DUF6534 DOMAIN-CONTAINING PROTEIN"/>
    <property type="match status" value="1"/>
</dbReference>
<sequence>MTGDLDRLRKVPRSPPFPRCDAARITPVDARATHIPKGSSLRYYLRLKSDPSVVFGVVLDGDFLITVHFEPGIYFRSFKNDPARVKILVSYLLIIATAQLALNMHDAFVVFGSHFGDVDELTAVNLQWLYVPILTVMASFPVQFFYAHRMILFSRSYYTKAVAAIVVSLGFIATVASIINGVKSVQQKQNERPLYEELWLASSSICDTIITSSMIFLLKKSDSGHRKETNRAISQLIQLLIENGFLTALLTVGDLGVMMKFPNQLYHFPICAICASLHSVTLLIYLNSRSYITLSTDSKATWKQSIHFAQPGGSGSSSELSSEAITELVTHQVPDRIYAQEFKALSEMDSKF</sequence>
<protein>
    <recommendedName>
        <fullName evidence="2">DUF6534 domain-containing protein</fullName>
    </recommendedName>
</protein>
<gene>
    <name evidence="3" type="ORF">D9757_011295</name>
</gene>
<evidence type="ECO:0000256" key="1">
    <source>
        <dbReference type="SAM" id="Phobius"/>
    </source>
</evidence>
<comment type="caution">
    <text evidence="3">The sequence shown here is derived from an EMBL/GenBank/DDBJ whole genome shotgun (WGS) entry which is preliminary data.</text>
</comment>
<dbReference type="OrthoDB" id="2536347at2759"/>
<dbReference type="Proteomes" id="UP000518752">
    <property type="component" value="Unassembled WGS sequence"/>
</dbReference>
<dbReference type="InterPro" id="IPR045339">
    <property type="entry name" value="DUF6534"/>
</dbReference>
<name>A0A8H5LSV6_9AGAR</name>
<dbReference type="PANTHER" id="PTHR40465">
    <property type="entry name" value="CHROMOSOME 1, WHOLE GENOME SHOTGUN SEQUENCE"/>
    <property type="match status" value="1"/>
</dbReference>
<dbReference type="AlphaFoldDB" id="A0A8H5LSV6"/>
<reference evidence="3 4" key="1">
    <citation type="journal article" date="2020" name="ISME J.">
        <title>Uncovering the hidden diversity of litter-decomposition mechanisms in mushroom-forming fungi.</title>
        <authorList>
            <person name="Floudas D."/>
            <person name="Bentzer J."/>
            <person name="Ahren D."/>
            <person name="Johansson T."/>
            <person name="Persson P."/>
            <person name="Tunlid A."/>
        </authorList>
    </citation>
    <scope>NUCLEOTIDE SEQUENCE [LARGE SCALE GENOMIC DNA]</scope>
    <source>
        <strain evidence="3 4">CBS 406.79</strain>
    </source>
</reference>
<organism evidence="3 4">
    <name type="scientific">Collybiopsis confluens</name>
    <dbReference type="NCBI Taxonomy" id="2823264"/>
    <lineage>
        <taxon>Eukaryota</taxon>
        <taxon>Fungi</taxon>
        <taxon>Dikarya</taxon>
        <taxon>Basidiomycota</taxon>
        <taxon>Agaricomycotina</taxon>
        <taxon>Agaricomycetes</taxon>
        <taxon>Agaricomycetidae</taxon>
        <taxon>Agaricales</taxon>
        <taxon>Marasmiineae</taxon>
        <taxon>Omphalotaceae</taxon>
        <taxon>Collybiopsis</taxon>
    </lineage>
</organism>
<keyword evidence="1" id="KW-0472">Membrane</keyword>
<feature type="transmembrane region" description="Helical" evidence="1">
    <location>
        <begin position="87"/>
        <end position="108"/>
    </location>
</feature>
<dbReference type="EMBL" id="JAACJN010000136">
    <property type="protein sequence ID" value="KAF5368196.1"/>
    <property type="molecule type" value="Genomic_DNA"/>
</dbReference>
<feature type="transmembrane region" description="Helical" evidence="1">
    <location>
        <begin position="239"/>
        <end position="259"/>
    </location>
</feature>
<proteinExistence type="predicted"/>
<feature type="transmembrane region" description="Helical" evidence="1">
    <location>
        <begin position="158"/>
        <end position="179"/>
    </location>
</feature>
<feature type="transmembrane region" description="Helical" evidence="1">
    <location>
        <begin position="265"/>
        <end position="286"/>
    </location>
</feature>
<evidence type="ECO:0000313" key="3">
    <source>
        <dbReference type="EMBL" id="KAF5368196.1"/>
    </source>
</evidence>
<feature type="domain" description="DUF6534" evidence="2">
    <location>
        <begin position="203"/>
        <end position="290"/>
    </location>
</feature>
<keyword evidence="1" id="KW-1133">Transmembrane helix</keyword>
<evidence type="ECO:0000259" key="2">
    <source>
        <dbReference type="Pfam" id="PF20152"/>
    </source>
</evidence>